<dbReference type="Proteomes" id="UP000789831">
    <property type="component" value="Unassembled WGS sequence"/>
</dbReference>
<evidence type="ECO:0000313" key="1">
    <source>
        <dbReference type="EMBL" id="CAG8510572.1"/>
    </source>
</evidence>
<gene>
    <name evidence="1" type="ORF">AGERDE_LOCUS4720</name>
</gene>
<protein>
    <submittedName>
        <fullName evidence="1">1049_t:CDS:1</fullName>
    </submittedName>
</protein>
<evidence type="ECO:0000313" key="2">
    <source>
        <dbReference type="Proteomes" id="UP000789831"/>
    </source>
</evidence>
<dbReference type="EMBL" id="CAJVPL010000568">
    <property type="protein sequence ID" value="CAG8510572.1"/>
    <property type="molecule type" value="Genomic_DNA"/>
</dbReference>
<keyword evidence="2" id="KW-1185">Reference proteome</keyword>
<reference evidence="1" key="1">
    <citation type="submission" date="2021-06" db="EMBL/GenBank/DDBJ databases">
        <authorList>
            <person name="Kallberg Y."/>
            <person name="Tangrot J."/>
            <person name="Rosling A."/>
        </authorList>
    </citation>
    <scope>NUCLEOTIDE SEQUENCE</scope>
    <source>
        <strain evidence="1">MT106</strain>
    </source>
</reference>
<name>A0A9N8ZYA3_9GLOM</name>
<comment type="caution">
    <text evidence="1">The sequence shown here is derived from an EMBL/GenBank/DDBJ whole genome shotgun (WGS) entry which is preliminary data.</text>
</comment>
<proteinExistence type="predicted"/>
<sequence length="127" mass="15016">MTENIESVSHPKRANYIDELLDSANNRWECDEQTAGRIEFWLKEIFNTVNLQAQSLGHFCEYGVGDIYMADSYYAVKWETNMHKRHWKNRDGDCYYGTEIDDKKPFSWYENSAAQKMLMALINMLLL</sequence>
<dbReference type="AlphaFoldDB" id="A0A9N8ZYA3"/>
<organism evidence="1 2">
    <name type="scientific">Ambispora gerdemannii</name>
    <dbReference type="NCBI Taxonomy" id="144530"/>
    <lineage>
        <taxon>Eukaryota</taxon>
        <taxon>Fungi</taxon>
        <taxon>Fungi incertae sedis</taxon>
        <taxon>Mucoromycota</taxon>
        <taxon>Glomeromycotina</taxon>
        <taxon>Glomeromycetes</taxon>
        <taxon>Archaeosporales</taxon>
        <taxon>Ambisporaceae</taxon>
        <taxon>Ambispora</taxon>
    </lineage>
</organism>
<accession>A0A9N8ZYA3</accession>